<dbReference type="Proteomes" id="UP000612899">
    <property type="component" value="Unassembled WGS sequence"/>
</dbReference>
<protein>
    <recommendedName>
        <fullName evidence="6">Calcium-binding protein</fullName>
    </recommendedName>
</protein>
<keyword evidence="2" id="KW-0964">Secreted</keyword>
<dbReference type="PANTHER" id="PTHR38340">
    <property type="entry name" value="S-LAYER PROTEIN"/>
    <property type="match status" value="1"/>
</dbReference>
<comment type="caution">
    <text evidence="4">The sequence shown here is derived from an EMBL/GenBank/DDBJ whole genome shotgun (WGS) entry which is preliminary data.</text>
</comment>
<evidence type="ECO:0008006" key="6">
    <source>
        <dbReference type="Google" id="ProtNLM"/>
    </source>
</evidence>
<evidence type="ECO:0000256" key="3">
    <source>
        <dbReference type="SAM" id="MobiDB-lite"/>
    </source>
</evidence>
<dbReference type="PROSITE" id="PS00330">
    <property type="entry name" value="HEMOLYSIN_CALCIUM"/>
    <property type="match status" value="1"/>
</dbReference>
<reference evidence="4" key="1">
    <citation type="submission" date="2021-01" db="EMBL/GenBank/DDBJ databases">
        <title>Whole genome shotgun sequence of Rhizocola hellebori NBRC 109834.</title>
        <authorList>
            <person name="Komaki H."/>
            <person name="Tamura T."/>
        </authorList>
    </citation>
    <scope>NUCLEOTIDE SEQUENCE</scope>
    <source>
        <strain evidence="4">NBRC 109834</strain>
    </source>
</reference>
<evidence type="ECO:0000256" key="2">
    <source>
        <dbReference type="ARBA" id="ARBA00022525"/>
    </source>
</evidence>
<dbReference type="EMBL" id="BONY01000041">
    <property type="protein sequence ID" value="GIH07898.1"/>
    <property type="molecule type" value="Genomic_DNA"/>
</dbReference>
<sequence length="3186" mass="328147">MLGLQRIRRALGQILALAVVVPVAVVVTSSPAHADPPAYETALKQVMADTATWAEGGLSRVGLLAQPLALLSVSPGSLVDADTLVRKVSDGLVANGLTNDHRDLGGGAFLTSIVSDVDGGKQLDLSLTAKREVVDKDFTVAGITAAAAVKVTGWATLRLKARYVNGEVFLVSDADAPRLDIDAIATFRADLQNVSASVGILQVALLSGDTSLRATAHFLGTVNDPNHDGKLAFGSGGELAGAGSLAGLVQVALDSSGGGKVSDTENEAGPGSVTAVLKLGAAATGAPAGLPALNATINVTWPAISTGAPEVTTTGLDGVIGKFKNMTPQDLAAGLAQLAMLIAGVQQSGGAGNLDLPFLKGSFADAVKINEKVVAFLKKYVYPRPEDPEFVVGVDDPARAGQPKFSSIQQLLKLLSDEGLLTSTPLSFVGDKLAFTISLTRTSTVDEALDPGAAGVSGKGATFLPDGFTLPTNRFTAGALKGQRVVAGTSAGTVKDNTANSVTLDAEWIGGRPADDSTWVISSSEAHIGAVEFGSKLTAEVDEGKFIGVRTANAQSSLAMVKPSYTASITLVLDLRDDLGSPLANADRMLLRTDPNTPLFTANFPISSAIDFYAKVGFLKVRLNGSLSVGPAFGAPTMLEVKFQQAQDISLGTLFQQLQSNPAGLFAVTSSVRTTGQAKISVPGDTGALGQGATVTFSWEAGGEPVINADNLDGLFSLDFNADDPNALFATVVEALKLVNGALASANGGSGLLDQEIPLVGKSARQLLGNDESGVGGKVSYTADGSDFLLTDDAREGDAAFGAKLKDRTIVIGSKAYRILDVVDGKTLRIAAGGTPTPELGAAYAVRPELVEAVDKLLAQPPETLQDALDMVNKAIGDGSGVSFTLDQREGGPYLRIGLDWRRHFRVAQPIKFNWSGVGDLVSLDSSGAVSLDISGRAQLGLLLPLALDAAPLLDHDSSASVTVAAAATDVALAARVGPLGIDIGKGPSDFASVQGNLKFALANPSTDDLPVIDALLGLTPSLTTDGTDCGGGVGGANVPLCARAPIFINDCTSPPGANVLSFQLDTSLTPTSTLPDLGPCLNALALKFTDFNVGIDGYLAKVEEALRLASFDGKLPLVGEDLQQGERFIHQLREDIKAKIGDALANAPANSDGLKTALETALHEIDPAFTVIVDCIDGVAVPCSLTEVQRVRLSGTAAKGDPSIAEGCAGTDCLGMDVPLNLGIPGLSLKAKQGATGGVQVKLGWKLHLDLVLDRTEGFYVATHSGSDLSPELQIGASFDAGDLDAQLAFIQVTAHKKTTTPLVTAYFGIDLRGSETEQSCFTPTPCTADNDAKLTLAEMGDLGTWLKTNLTATVNIDWELTARIDPSSDIGSALPGISADFKLTWGLSNASGELQAGDLHIEFTNIAIDAGAFFTKILKPILEKLKSVTGPLQPVIDTLYAPIPVLSDLSHAAGGPDITLIWLAQTFSTLAGGPDLKFVHTIKAVIDFVRKVPTCTSTCKIPLGTFFVNPAKALTTLASPASAQTLIENPQPASSASVKSAVDNKANGEKIFSNGNDAKLGFKFPIFDNPASLFGLLMGQDVELISFDSGPLSLGFSWRQSFGPVYAPPPVFITLSGSASVTARFIAGLDTKGIRSAIEAASNGTSLKPIDLLDGLYFKTTDDQGNAVPVVTLRGEIAAGAEISVVIIKVGVEGGIQLTIGFSWNDPNNDGKFRTSEFLQRLLVNPICLFTTSGRLSVFLRVYFEINLFLFKKRWSFTLVNATLLDFRAQPDCDPPPPQLGGTTGDTLVVFAGKFGQKDQRGDKVWSNTSDTYNGDSFKVYALHFADPPEDLNPSNDFDGFAVEALGRRQEFMDPSLTRVVIDGRGYTVSDPSKTAMSVVLLGDGNPNSSSQETSSFDKTAVVMGSEGIDSIRTGTGAAFVDGRDGDDIIVTAEEAGKVSWVTGGGGNDTITTGEGNSIVAGDGTLGNAQRNITVAGEKDTVPLSNAIDWDNLVAPASDVDGGTGIDTLTVGHGANTVYGNGGDDIIATMSDDTHANGPNILVGGAGADTVNGGNGNDKIYTYSQAISSDVDDVGTGDTTVINNVDTGGGVDEVYGAAGVDLVVSHSANGQTGKVYGYGGNDVLLGGFGTDQIFGGPGDDYVIAEPSDVQEQDGTDAYGPFRPVVHQPLPAGAQSEIKLLVGGLDHDHIIGGDGGATIFGDKYLTAETCADNTNYVQVNPADQGASDLILGGAGADVVSAGSGDDRTELGAGNDRACGQLGNDTLQLGGGGDKGWGGPGTDTVYGEAGADFLYGNEDNDGLYGGSEVDTAEGNNGTDNIIGGDGDDFLFGGTRAAEAADQGDFLYGESGADHLVGDNGTAAGYPLDLTGLFPLAGGADVIFGGVGNDFAYGGLANDTINGDDDNDVIEGNNATDTIHGGTGTDAIIGGSSETAAPGTGRPDDGDFLYGDADADLIAGDNAVITTGPSTRLTLGRGTLERQITLLDLGFTPAAGTSGNDLINGDAGNDVLLGQRGTDRVQGGTESDYAEGGPDSDWVEGDAGDDDLVGGSFTSAPATQPDTADGLFGGPGSDVILGDNGVVLRPVGPELPSPVTSRTGADGLPIVPRIVTLYDKAAADTTRSGADRISGGDGVDLAWGQDGDDAISGDGDGDYAEGNGGADTLRGDVGLGVAGHATVTPLPAQPWPGTAGPTAVLVGVSTPDGQDDLIGGSSAQAFRDVADVIEGNGADDVILGDNGSLLRTIVNGKDKVYTERYPTGANLTNATIVRSHDPALPGPSTRFCTTAQATCEPATAFGADVAYGDDGNDGIWAQDGDDTVYGGNGDDDLFGELGADTIYGEAGQDAIVGDRGGVMNQYLNADDVAALGFTVTVSGVPQESFTGFRAGYYDRRVDLLHDTDGDVWVGTSTGTPMAYDGISFGGNDRIRGGSGNDNLHGALGDDLINGDSGGDMVFGSRGSDILYGGKGCDPVLDANEPECKTGGVFDPKARGSRDQFVDHVFGGASISVDQGINSDLLDFKPRGTYPDCVPGLWPQTIGSVTKDPCVWFEWTDQTNASLADNQNHQGTDWLYGGWDRDVLQGDVAQNGPNAGDRLIDWNGSYNLYTHCNAANGGYNDIRQHSPSMQNFLTKIAWSDSLGRSVTDVTTAGTSAFIELGFTYMSDTGAHGAGSAYPTTPGHFDDPTSCTD</sequence>
<organism evidence="4 5">
    <name type="scientific">Rhizocola hellebori</name>
    <dbReference type="NCBI Taxonomy" id="1392758"/>
    <lineage>
        <taxon>Bacteria</taxon>
        <taxon>Bacillati</taxon>
        <taxon>Actinomycetota</taxon>
        <taxon>Actinomycetes</taxon>
        <taxon>Micromonosporales</taxon>
        <taxon>Micromonosporaceae</taxon>
        <taxon>Rhizocola</taxon>
    </lineage>
</organism>
<gene>
    <name evidence="4" type="ORF">Rhe02_59650</name>
</gene>
<feature type="region of interest" description="Disordered" evidence="3">
    <location>
        <begin position="2512"/>
        <end position="2543"/>
    </location>
</feature>
<feature type="compositionally biased region" description="Acidic residues" evidence="3">
    <location>
        <begin position="2641"/>
        <end position="2654"/>
    </location>
</feature>
<feature type="region of interest" description="Disordered" evidence="3">
    <location>
        <begin position="2632"/>
        <end position="2662"/>
    </location>
</feature>
<accession>A0A8J3QDY2</accession>
<dbReference type="InterPro" id="IPR018511">
    <property type="entry name" value="Hemolysin-typ_Ca-bd_CS"/>
</dbReference>
<dbReference type="PANTHER" id="PTHR38340:SF1">
    <property type="entry name" value="S-LAYER PROTEIN"/>
    <property type="match status" value="1"/>
</dbReference>
<dbReference type="GO" id="GO:0005509">
    <property type="term" value="F:calcium ion binding"/>
    <property type="evidence" value="ECO:0007669"/>
    <property type="project" value="InterPro"/>
</dbReference>
<name>A0A8J3QDY2_9ACTN</name>
<dbReference type="Gene3D" id="2.150.10.10">
    <property type="entry name" value="Serralysin-like metalloprotease, C-terminal"/>
    <property type="match status" value="7"/>
</dbReference>
<evidence type="ECO:0000256" key="1">
    <source>
        <dbReference type="ARBA" id="ARBA00004613"/>
    </source>
</evidence>
<dbReference type="Pfam" id="PF00353">
    <property type="entry name" value="HemolysinCabind"/>
    <property type="match status" value="14"/>
</dbReference>
<dbReference type="InterPro" id="IPR011049">
    <property type="entry name" value="Serralysin-like_metalloprot_C"/>
</dbReference>
<dbReference type="SUPFAM" id="SSF51120">
    <property type="entry name" value="beta-Roll"/>
    <property type="match status" value="7"/>
</dbReference>
<dbReference type="GO" id="GO:0005576">
    <property type="term" value="C:extracellular region"/>
    <property type="evidence" value="ECO:0007669"/>
    <property type="project" value="UniProtKB-SubCell"/>
</dbReference>
<dbReference type="InterPro" id="IPR050557">
    <property type="entry name" value="RTX_toxin/Mannuronan_C5-epim"/>
</dbReference>
<dbReference type="PRINTS" id="PR00313">
    <property type="entry name" value="CABNDNGRPT"/>
</dbReference>
<keyword evidence="5" id="KW-1185">Reference proteome</keyword>
<proteinExistence type="predicted"/>
<evidence type="ECO:0000313" key="4">
    <source>
        <dbReference type="EMBL" id="GIH07898.1"/>
    </source>
</evidence>
<evidence type="ECO:0000313" key="5">
    <source>
        <dbReference type="Proteomes" id="UP000612899"/>
    </source>
</evidence>
<dbReference type="InterPro" id="IPR001343">
    <property type="entry name" value="Hemolysn_Ca-bd"/>
</dbReference>
<comment type="subcellular location">
    <subcellularLocation>
        <location evidence="1">Secreted</location>
    </subcellularLocation>
</comment>
<dbReference type="RefSeq" id="WP_203911666.1">
    <property type="nucleotide sequence ID" value="NZ_BONY01000041.1"/>
</dbReference>